<feature type="transmembrane region" description="Helical" evidence="8">
    <location>
        <begin position="114"/>
        <end position="135"/>
    </location>
</feature>
<feature type="transmembrane region" description="Helical" evidence="8">
    <location>
        <begin position="238"/>
        <end position="255"/>
    </location>
</feature>
<dbReference type="InterPro" id="IPR037185">
    <property type="entry name" value="EmrE-like"/>
</dbReference>
<evidence type="ECO:0000256" key="4">
    <source>
        <dbReference type="ARBA" id="ARBA00022692"/>
    </source>
</evidence>
<proteinExistence type="inferred from homology"/>
<dbReference type="AlphaFoldDB" id="A0A9E7EFW4"/>
<feature type="region of interest" description="Disordered" evidence="7">
    <location>
        <begin position="714"/>
        <end position="750"/>
    </location>
</feature>
<feature type="compositionally biased region" description="Basic and acidic residues" evidence="7">
    <location>
        <begin position="630"/>
        <end position="643"/>
    </location>
</feature>
<dbReference type="EMBL" id="CP097502">
    <property type="protein sequence ID" value="URD75168.1"/>
    <property type="molecule type" value="Genomic_DNA"/>
</dbReference>
<name>A0A9E7EFW4_9LILI</name>
<feature type="non-terminal residue" evidence="9">
    <location>
        <position position="750"/>
    </location>
</feature>
<evidence type="ECO:0000256" key="6">
    <source>
        <dbReference type="ARBA" id="ARBA00023136"/>
    </source>
</evidence>
<keyword evidence="10" id="KW-1185">Reference proteome</keyword>
<feature type="compositionally biased region" description="Basic and acidic residues" evidence="7">
    <location>
        <begin position="605"/>
        <end position="615"/>
    </location>
</feature>
<feature type="compositionally biased region" description="Low complexity" evidence="7">
    <location>
        <begin position="725"/>
        <end position="734"/>
    </location>
</feature>
<feature type="transmembrane region" description="Helical" evidence="8">
    <location>
        <begin position="56"/>
        <end position="75"/>
    </location>
</feature>
<feature type="transmembrane region" description="Helical" evidence="8">
    <location>
        <begin position="144"/>
        <end position="164"/>
    </location>
</feature>
<feature type="transmembrane region" description="Helical" evidence="8">
    <location>
        <begin position="295"/>
        <end position="313"/>
    </location>
</feature>
<keyword evidence="6 8" id="KW-0472">Membrane</keyword>
<keyword evidence="4 8" id="KW-0812">Transmembrane</keyword>
<protein>
    <submittedName>
        <fullName evidence="9">Solute carrier family 35 member</fullName>
    </submittedName>
</protein>
<feature type="transmembrane region" description="Helical" evidence="8">
    <location>
        <begin position="207"/>
        <end position="226"/>
    </location>
</feature>
<sequence>MPIVGSESLCRSVCEKWEKVWTKRAMMGLVLGQFVSLLITSTGFSSSELARRGVNAPTSQSFLNYLLLAIFYGAFVIRRQRPLQISWYYYLVLAVVDVEANVIVVKAYQYTSLTSVMLLDCWSIPCVILFTWVFLKTKYGFRKFAGVAICVAGLIMVVFSDVHASDRAEGGPNPVKGDIFVIAGSTLYAVSNVGEEFIVRKADRVELMAMLGTFGAVVSAIQISMLERGELKDIKWTAGAVLPFVGFALAMFLFYSTVPVILKICGATLLNLSLLTSDMWAVLIRIFAYHQKVDWMYFIAFAAVAVGLMIYSVQRKKDEEGAQVAEASGEQQKDKDEEAVVLDNLTRGSIAAVEGQRSGDVKQQPCITSLPKVSSQQQATTRKKWREEEEATLIREYAALLSPPSGGALLLARLRTREKKFQPIADQVNAAHHLRDPVAFPFRWSWRDVSVKIHNMRHQFLHVKRKLLPLPSHLHPDHALHLWPNFLLYKQVFGDHIDPHLRPSSKTPASDGDRGDDDSLNEEDYEYENDDVEEEDEVQLATDLSASDQEVADDEERIDAELVHREEEEEEALGLRRHLPRRRRGKKMGFSGADTVRLGEIAMRREERRREREASREEEDRERERRKRALEHQRQMDEEEGRRELWRRRMSREERREEEEMEWRERMLVMQMEHEKQVMQMQADAFQDQMQMIAILIRVICQFLGGGTAGGGDGGIGGIQHHVMQQQQQQQQQQKPEESPESLVGDSGKN</sequence>
<dbReference type="OrthoDB" id="429955at2759"/>
<gene>
    <name evidence="9" type="ORF">MUK42_09581</name>
</gene>
<keyword evidence="5 8" id="KW-1133">Transmembrane helix</keyword>
<dbReference type="PANTHER" id="PTHR14233">
    <property type="entry name" value="DUF914-RELATED"/>
    <property type="match status" value="1"/>
</dbReference>
<evidence type="ECO:0000256" key="2">
    <source>
        <dbReference type="ARBA" id="ARBA00007863"/>
    </source>
</evidence>
<dbReference type="InterPro" id="IPR052221">
    <property type="entry name" value="SLC35F_Transporter"/>
</dbReference>
<dbReference type="SUPFAM" id="SSF103481">
    <property type="entry name" value="Multidrug resistance efflux transporter EmrE"/>
    <property type="match status" value="1"/>
</dbReference>
<dbReference type="InterPro" id="IPR009262">
    <property type="entry name" value="SLC35_F1/F2/F6"/>
</dbReference>
<feature type="compositionally biased region" description="Acidic residues" evidence="7">
    <location>
        <begin position="514"/>
        <end position="538"/>
    </location>
</feature>
<comment type="subcellular location">
    <subcellularLocation>
        <location evidence="1">Membrane</location>
        <topology evidence="1">Multi-pass membrane protein</topology>
    </subcellularLocation>
</comment>
<evidence type="ECO:0000256" key="1">
    <source>
        <dbReference type="ARBA" id="ARBA00004141"/>
    </source>
</evidence>
<dbReference type="GO" id="GO:0016020">
    <property type="term" value="C:membrane"/>
    <property type="evidence" value="ECO:0007669"/>
    <property type="project" value="UniProtKB-SubCell"/>
</dbReference>
<feature type="transmembrane region" description="Helical" evidence="8">
    <location>
        <begin position="87"/>
        <end position="108"/>
    </location>
</feature>
<feature type="region of interest" description="Disordered" evidence="7">
    <location>
        <begin position="605"/>
        <end position="643"/>
    </location>
</feature>
<keyword evidence="3" id="KW-0813">Transport</keyword>
<accession>A0A9E7EFW4</accession>
<evidence type="ECO:0000313" key="9">
    <source>
        <dbReference type="EMBL" id="URD75168.1"/>
    </source>
</evidence>
<evidence type="ECO:0000256" key="3">
    <source>
        <dbReference type="ARBA" id="ARBA00022448"/>
    </source>
</evidence>
<reference evidence="9" key="1">
    <citation type="submission" date="2022-05" db="EMBL/GenBank/DDBJ databases">
        <title>The Musa troglodytarum L. genome provides insights into the mechanism of non-climacteric behaviour and enrichment of carotenoids.</title>
        <authorList>
            <person name="Wang J."/>
        </authorList>
    </citation>
    <scope>NUCLEOTIDE SEQUENCE</scope>
    <source>
        <tissue evidence="9">Leaf</tissue>
    </source>
</reference>
<feature type="region of interest" description="Disordered" evidence="7">
    <location>
        <begin position="500"/>
        <end position="555"/>
    </location>
</feature>
<evidence type="ECO:0000256" key="7">
    <source>
        <dbReference type="SAM" id="MobiDB-lite"/>
    </source>
</evidence>
<dbReference type="PANTHER" id="PTHR14233:SF4">
    <property type="entry name" value="SOLUTE CARRIER FAMILY 35 MEMBER F2"/>
    <property type="match status" value="1"/>
</dbReference>
<dbReference type="Pfam" id="PF06027">
    <property type="entry name" value="SLC35F"/>
    <property type="match status" value="1"/>
</dbReference>
<dbReference type="Proteomes" id="UP001055439">
    <property type="component" value="Chromosome 1"/>
</dbReference>
<evidence type="ECO:0000256" key="5">
    <source>
        <dbReference type="ARBA" id="ARBA00022989"/>
    </source>
</evidence>
<dbReference type="GO" id="GO:0022857">
    <property type="term" value="F:transmembrane transporter activity"/>
    <property type="evidence" value="ECO:0007669"/>
    <property type="project" value="InterPro"/>
</dbReference>
<comment type="similarity">
    <text evidence="2">Belongs to the SLC35F solute transporter family.</text>
</comment>
<evidence type="ECO:0000313" key="10">
    <source>
        <dbReference type="Proteomes" id="UP001055439"/>
    </source>
</evidence>
<organism evidence="9 10">
    <name type="scientific">Musa troglodytarum</name>
    <name type="common">fe'i banana</name>
    <dbReference type="NCBI Taxonomy" id="320322"/>
    <lineage>
        <taxon>Eukaryota</taxon>
        <taxon>Viridiplantae</taxon>
        <taxon>Streptophyta</taxon>
        <taxon>Embryophyta</taxon>
        <taxon>Tracheophyta</taxon>
        <taxon>Spermatophyta</taxon>
        <taxon>Magnoliopsida</taxon>
        <taxon>Liliopsida</taxon>
        <taxon>Zingiberales</taxon>
        <taxon>Musaceae</taxon>
        <taxon>Musa</taxon>
    </lineage>
</organism>
<evidence type="ECO:0000256" key="8">
    <source>
        <dbReference type="SAM" id="Phobius"/>
    </source>
</evidence>
<feature type="transmembrane region" description="Helical" evidence="8">
    <location>
        <begin position="25"/>
        <end position="44"/>
    </location>
</feature>